<name>A0ABQ7JVF2_9FUNG</name>
<gene>
    <name evidence="1" type="ORF">BGZ96_009861</name>
</gene>
<protein>
    <submittedName>
        <fullName evidence="1">Uncharacterized protein</fullName>
    </submittedName>
</protein>
<dbReference type="EMBL" id="JAAAIM010000612">
    <property type="protein sequence ID" value="KAG0285980.1"/>
    <property type="molecule type" value="Genomic_DNA"/>
</dbReference>
<comment type="caution">
    <text evidence="1">The sequence shown here is derived from an EMBL/GenBank/DDBJ whole genome shotgun (WGS) entry which is preliminary data.</text>
</comment>
<evidence type="ECO:0000313" key="2">
    <source>
        <dbReference type="Proteomes" id="UP001194696"/>
    </source>
</evidence>
<keyword evidence="2" id="KW-1185">Reference proteome</keyword>
<reference evidence="1 2" key="1">
    <citation type="journal article" date="2020" name="Fungal Divers.">
        <title>Resolving the Mortierellaceae phylogeny through synthesis of multi-gene phylogenetics and phylogenomics.</title>
        <authorList>
            <person name="Vandepol N."/>
            <person name="Liber J."/>
            <person name="Desiro A."/>
            <person name="Na H."/>
            <person name="Kennedy M."/>
            <person name="Barry K."/>
            <person name="Grigoriev I.V."/>
            <person name="Miller A.N."/>
            <person name="O'Donnell K."/>
            <person name="Stajich J.E."/>
            <person name="Bonito G."/>
        </authorList>
    </citation>
    <scope>NUCLEOTIDE SEQUENCE [LARGE SCALE GENOMIC DNA]</scope>
    <source>
        <strain evidence="1 2">AD045</strain>
    </source>
</reference>
<sequence length="106" mass="11999">MEYQLPVQLLQDSSISGAYNNNNENGDYDDYLDDMGMSSSIMSFEEPNLNEIAQQNAILVFNLTQDNNTQVDDNIEYDFFEGYEDVFMPDTVESFDGPNMGDVALP</sequence>
<accession>A0ABQ7JVF2</accession>
<proteinExistence type="predicted"/>
<dbReference type="Proteomes" id="UP001194696">
    <property type="component" value="Unassembled WGS sequence"/>
</dbReference>
<organism evidence="1 2">
    <name type="scientific">Linnemannia gamsii</name>
    <dbReference type="NCBI Taxonomy" id="64522"/>
    <lineage>
        <taxon>Eukaryota</taxon>
        <taxon>Fungi</taxon>
        <taxon>Fungi incertae sedis</taxon>
        <taxon>Mucoromycota</taxon>
        <taxon>Mortierellomycotina</taxon>
        <taxon>Mortierellomycetes</taxon>
        <taxon>Mortierellales</taxon>
        <taxon>Mortierellaceae</taxon>
        <taxon>Linnemannia</taxon>
    </lineage>
</organism>
<evidence type="ECO:0000313" key="1">
    <source>
        <dbReference type="EMBL" id="KAG0285980.1"/>
    </source>
</evidence>